<evidence type="ECO:0000256" key="1">
    <source>
        <dbReference type="SAM" id="Phobius"/>
    </source>
</evidence>
<sequence>MEKIKILSLIGIIAIIGNWVGYKVNPIEALPGMLIIVIITIIGLALTNYLPIKIPAVVWISLVALITTTPIFPGNGWIVEQTSKIDFMAIATPILAYAGLSLGKDIDAFKKLGWRIVIISIVVYTGTFLFASLFAEIVFKIQGRF</sequence>
<feature type="transmembrane region" description="Helical" evidence="1">
    <location>
        <begin position="114"/>
        <end position="139"/>
    </location>
</feature>
<feature type="transmembrane region" description="Helical" evidence="1">
    <location>
        <begin position="29"/>
        <end position="50"/>
    </location>
</feature>
<feature type="transmembrane region" description="Helical" evidence="1">
    <location>
        <begin position="6"/>
        <end position="22"/>
    </location>
</feature>
<keyword evidence="3" id="KW-1185">Reference proteome</keyword>
<comment type="caution">
    <text evidence="2">The sequence shown here is derived from an EMBL/GenBank/DDBJ whole genome shotgun (WGS) entry which is preliminary data.</text>
</comment>
<dbReference type="AlphaFoldDB" id="A0A443IS45"/>
<name>A0A443IS45_9BACI</name>
<evidence type="ECO:0000313" key="2">
    <source>
        <dbReference type="EMBL" id="RWR09321.1"/>
    </source>
</evidence>
<dbReference type="OrthoDB" id="6443879at2"/>
<evidence type="ECO:0000313" key="3">
    <source>
        <dbReference type="Proteomes" id="UP000273811"/>
    </source>
</evidence>
<keyword evidence="1" id="KW-0472">Membrane</keyword>
<proteinExistence type="predicted"/>
<evidence type="ECO:0008006" key="4">
    <source>
        <dbReference type="Google" id="ProtNLM"/>
    </source>
</evidence>
<keyword evidence="1" id="KW-0812">Transmembrane</keyword>
<feature type="transmembrane region" description="Helical" evidence="1">
    <location>
        <begin position="56"/>
        <end position="73"/>
    </location>
</feature>
<protein>
    <recommendedName>
        <fullName evidence="4">DUF340 domain-containing protein</fullName>
    </recommendedName>
</protein>
<dbReference type="EMBL" id="QYTU02000022">
    <property type="protein sequence ID" value="RWR09321.1"/>
    <property type="molecule type" value="Genomic_DNA"/>
</dbReference>
<dbReference type="Proteomes" id="UP000273811">
    <property type="component" value="Unassembled WGS sequence"/>
</dbReference>
<gene>
    <name evidence="2" type="ORF">D4N35_010775</name>
</gene>
<keyword evidence="1" id="KW-1133">Transmembrane helix</keyword>
<organism evidence="2 3">
    <name type="scientific">Siminovitchia fortis</name>
    <dbReference type="NCBI Taxonomy" id="254758"/>
    <lineage>
        <taxon>Bacteria</taxon>
        <taxon>Bacillati</taxon>
        <taxon>Bacillota</taxon>
        <taxon>Bacilli</taxon>
        <taxon>Bacillales</taxon>
        <taxon>Bacillaceae</taxon>
        <taxon>Siminovitchia</taxon>
    </lineage>
</organism>
<accession>A0A443IS45</accession>
<reference evidence="2" key="1">
    <citation type="submission" date="2018-12" db="EMBL/GenBank/DDBJ databases">
        <authorList>
            <person name="Sun L."/>
            <person name="Chen Z."/>
        </authorList>
    </citation>
    <scope>NUCLEOTIDE SEQUENCE [LARGE SCALE GENOMIC DNA]</scope>
    <source>
        <strain evidence="2">DSM 16012</strain>
    </source>
</reference>